<dbReference type="EMBL" id="CP007128">
    <property type="protein sequence ID" value="AHG90575.1"/>
    <property type="molecule type" value="Genomic_DNA"/>
</dbReference>
<gene>
    <name evidence="3" type="ORF">J421_3038</name>
</gene>
<dbReference type="RefSeq" id="WP_025412043.1">
    <property type="nucleotide sequence ID" value="NZ_CP007128.1"/>
</dbReference>
<evidence type="ECO:0000256" key="2">
    <source>
        <dbReference type="SAM" id="SignalP"/>
    </source>
</evidence>
<dbReference type="InParanoid" id="W0RJQ6"/>
<sequence>MPPRCAVARIVAAQIGALLAAASLAVARLGAQSMEPYVPIAPAAAWRTLETPHFVFHFPRELEPWTRDVAARIEAERDAVRALVGWAPCDRVTVLVADPYNQANGSAYPFLRGPAMFLWPVPDEPRDAVGTSSAWTQLLAVHEFAHVAHLTRPTRNPLRARLAMLLPTNIGPIGPKTPRWVWEGYATYVEGKLTGGGRPFGAWRPAVLRQWALEGRLPTYAQISGTAGFAGGSFAYLAGSAYFEWLVAQRGDSSLPYVWRRLTARTPRTFDAAFAGVFPGSPAELYARWSAEVTAEAIAAERALRETGLAEGTLVQRLRGATGDPAVSRDGARVALVVRTPGRASRVVVWRTGAEPRDTTRERAAARLRRRARVRDPEDVPATPYLPPPKRAVATLRSRDGRAFRDPRWLPDGERILLERDEPLTDGRFRPDLWLWDTKRGSVRRVTRGAAVRDADPSPDGLTALGTRCTPGWCDVVRVDLATGAVSTLIEGALERTFSRPRWAPDGRRFAVAAQEAGPWHVLVGAVDAPGGGLRAVGPDDGASRYDPAFLPDGRALLVAADVGGVPNIERLDLATGVATAVTRVTGAAMAPEPIGPQRAAYFLALRSTGFDLRRIALDSAPAERAVASLVGTGARVAVGAGAAAAGAAISLRRPPAPADSFPATVLGASRRYGLGPHRYSLLPGLVAGGDGEGGTVALTAADPVGRLTWVLAGAAGVPRVWHGGSLSAALRALPVTIDAQAFAAAQRIDVASGLETAVDRRDDVRYAGGLLALSPRAVLGSSAIAARLGGSLGTLRADSLRGDRALAFAELRAGTTHGRGDVLASASAAMTGAVGRSAGRPFQRWLGSAALAIRSPLVAVRASGAVGETSGGAPTFERFAVGGAESTLLDGALLGQRVLMPALPTAALVGRRVQVARAELTRAPLTPYAWAARTPDVSSTWLRVVGVEATFTSGPVPFARAPGTHIVAGAAYPLDGPTRRRARIYASVALRP</sequence>
<dbReference type="Gene3D" id="2.120.10.30">
    <property type="entry name" value="TolB, C-terminal domain"/>
    <property type="match status" value="1"/>
</dbReference>
<dbReference type="eggNOG" id="COG0823">
    <property type="taxonomic scope" value="Bacteria"/>
</dbReference>
<dbReference type="KEGG" id="gba:J421_3038"/>
<name>W0RJQ6_9BACT</name>
<keyword evidence="4" id="KW-1185">Reference proteome</keyword>
<organism evidence="3 4">
    <name type="scientific">Gemmatirosa kalamazoonensis</name>
    <dbReference type="NCBI Taxonomy" id="861299"/>
    <lineage>
        <taxon>Bacteria</taxon>
        <taxon>Pseudomonadati</taxon>
        <taxon>Gemmatimonadota</taxon>
        <taxon>Gemmatimonadia</taxon>
        <taxon>Gemmatimonadales</taxon>
        <taxon>Gemmatimonadaceae</taxon>
        <taxon>Gemmatirosa</taxon>
    </lineage>
</organism>
<dbReference type="STRING" id="861299.J421_3038"/>
<reference evidence="3 4" key="1">
    <citation type="journal article" date="2014" name="Genome Announc.">
        <title>Genome Sequence and Methylome of Soil Bacterium Gemmatirosa kalamazoonensis KBS708T, a Member of the Rarely Cultivated Gemmatimonadetes Phylum.</title>
        <authorList>
            <person name="Debruyn J.M."/>
            <person name="Radosevich M."/>
            <person name="Wommack K.E."/>
            <person name="Polson S.W."/>
            <person name="Hauser L.J."/>
            <person name="Fawaz M.N."/>
            <person name="Korlach J."/>
            <person name="Tsai Y.C."/>
        </authorList>
    </citation>
    <scope>NUCLEOTIDE SEQUENCE [LARGE SCALE GENOMIC DNA]</scope>
    <source>
        <strain evidence="3 4">KBS708</strain>
    </source>
</reference>
<accession>W0RJQ6</accession>
<dbReference type="eggNOG" id="COG0308">
    <property type="taxonomic scope" value="Bacteria"/>
</dbReference>
<dbReference type="AlphaFoldDB" id="W0RJQ6"/>
<proteinExistence type="predicted"/>
<feature type="region of interest" description="Disordered" evidence="1">
    <location>
        <begin position="369"/>
        <end position="390"/>
    </location>
</feature>
<evidence type="ECO:0000256" key="1">
    <source>
        <dbReference type="SAM" id="MobiDB-lite"/>
    </source>
</evidence>
<protein>
    <recommendedName>
        <fullName evidence="5">WD40-like beta Propeller containing protein</fullName>
    </recommendedName>
</protein>
<evidence type="ECO:0008006" key="5">
    <source>
        <dbReference type="Google" id="ProtNLM"/>
    </source>
</evidence>
<dbReference type="InterPro" id="IPR011042">
    <property type="entry name" value="6-blade_b-propeller_TolB-like"/>
</dbReference>
<dbReference type="OrthoDB" id="33879at2"/>
<feature type="signal peptide" evidence="2">
    <location>
        <begin position="1"/>
        <end position="27"/>
    </location>
</feature>
<dbReference type="SUPFAM" id="SSF82171">
    <property type="entry name" value="DPP6 N-terminal domain-like"/>
    <property type="match status" value="1"/>
</dbReference>
<evidence type="ECO:0000313" key="4">
    <source>
        <dbReference type="Proteomes" id="UP000019151"/>
    </source>
</evidence>
<feature type="chain" id="PRO_5004794199" description="WD40-like beta Propeller containing protein" evidence="2">
    <location>
        <begin position="28"/>
        <end position="993"/>
    </location>
</feature>
<dbReference type="Proteomes" id="UP000019151">
    <property type="component" value="Chromosome"/>
</dbReference>
<evidence type="ECO:0000313" key="3">
    <source>
        <dbReference type="EMBL" id="AHG90575.1"/>
    </source>
</evidence>
<dbReference type="HOGENOM" id="CLU_301057_0_0_0"/>
<keyword evidence="2" id="KW-0732">Signal</keyword>